<evidence type="ECO:0000256" key="4">
    <source>
        <dbReference type="SAM" id="MobiDB-lite"/>
    </source>
</evidence>
<protein>
    <submittedName>
        <fullName evidence="5">Oidioi.mRNA.OKI2018_I69.PAR.g13051.t1.cds</fullName>
    </submittedName>
</protein>
<feature type="region of interest" description="Disordered" evidence="4">
    <location>
        <begin position="1"/>
        <end position="138"/>
    </location>
</feature>
<feature type="region of interest" description="Disordered" evidence="4">
    <location>
        <begin position="187"/>
        <end position="219"/>
    </location>
</feature>
<dbReference type="InterPro" id="IPR038077">
    <property type="entry name" value="Troponin_sf"/>
</dbReference>
<feature type="compositionally biased region" description="Acidic residues" evidence="4">
    <location>
        <begin position="80"/>
        <end position="100"/>
    </location>
</feature>
<keyword evidence="3" id="KW-0514">Muscle protein</keyword>
<sequence>MASRYASRYYSSSEDEEEEVEVAQVENPYNREPVMEPPRIIRKQATEDRDSSDEEKEEEEEEDENSTESRGRQIQQEQEEKAEEEEDESEEDIALDELDVNPEPPKGLNIPTMGRGMSRSMSSQSNVKSQAGMDISDITRKKAEKDLCDLQEMINRHFEQRKQEEIELNNLKERIEKRKEMRAKQLIERQKKEKERQEREKNEKEARERAIREKHEAEEARKKELMASMAMLNTHMDRRRQGKRTTARDAKRKALAERRKPLNIDHLNKEKLMEKCKEMYNWVRQLEEDRYDLTVKAENDKYTLNTLRHRVNDLMISSGKAKHRVGKIKIR</sequence>
<evidence type="ECO:0000256" key="1">
    <source>
        <dbReference type="ARBA" id="ARBA00003363"/>
    </source>
</evidence>
<dbReference type="Pfam" id="PF00992">
    <property type="entry name" value="Troponin"/>
    <property type="match status" value="1"/>
</dbReference>
<dbReference type="SUPFAM" id="SSF90250">
    <property type="entry name" value="Troponin coil-coiled subunits"/>
    <property type="match status" value="1"/>
</dbReference>
<dbReference type="EMBL" id="OU015568">
    <property type="protein sequence ID" value="CAG5091444.1"/>
    <property type="molecule type" value="Genomic_DNA"/>
</dbReference>
<feature type="compositionally biased region" description="Low complexity" evidence="4">
    <location>
        <begin position="1"/>
        <end position="12"/>
    </location>
</feature>
<dbReference type="Proteomes" id="UP001158576">
    <property type="component" value="Chromosome PAR"/>
</dbReference>
<dbReference type="PANTHER" id="PTHR11521">
    <property type="entry name" value="TROPONIN T"/>
    <property type="match status" value="1"/>
</dbReference>
<name>A0ABN7S654_OIKDI</name>
<accession>A0ABN7S654</accession>
<keyword evidence="6" id="KW-1185">Reference proteome</keyword>
<evidence type="ECO:0000313" key="6">
    <source>
        <dbReference type="Proteomes" id="UP001158576"/>
    </source>
</evidence>
<organism evidence="5 6">
    <name type="scientific">Oikopleura dioica</name>
    <name type="common">Tunicate</name>
    <dbReference type="NCBI Taxonomy" id="34765"/>
    <lineage>
        <taxon>Eukaryota</taxon>
        <taxon>Metazoa</taxon>
        <taxon>Chordata</taxon>
        <taxon>Tunicata</taxon>
        <taxon>Appendicularia</taxon>
        <taxon>Copelata</taxon>
        <taxon>Oikopleuridae</taxon>
        <taxon>Oikopleura</taxon>
    </lineage>
</organism>
<gene>
    <name evidence="5" type="ORF">OKIOD_LOCUS4609</name>
</gene>
<feature type="compositionally biased region" description="Acidic residues" evidence="4">
    <location>
        <begin position="50"/>
        <end position="66"/>
    </location>
</feature>
<dbReference type="InterPro" id="IPR027707">
    <property type="entry name" value="TNNT"/>
</dbReference>
<dbReference type="PANTHER" id="PTHR11521:SF1">
    <property type="entry name" value="TROPONIN T, SKELETAL MUSCLE"/>
    <property type="match status" value="1"/>
</dbReference>
<comment type="similarity">
    <text evidence="2">Belongs to the troponin T family.</text>
</comment>
<feature type="compositionally biased region" description="Low complexity" evidence="4">
    <location>
        <begin position="113"/>
        <end position="123"/>
    </location>
</feature>
<evidence type="ECO:0000256" key="3">
    <source>
        <dbReference type="ARBA" id="ARBA00023179"/>
    </source>
</evidence>
<evidence type="ECO:0000313" key="5">
    <source>
        <dbReference type="EMBL" id="CAG5091444.1"/>
    </source>
</evidence>
<evidence type="ECO:0000256" key="2">
    <source>
        <dbReference type="ARBA" id="ARBA00008330"/>
    </source>
</evidence>
<proteinExistence type="inferred from homology"/>
<dbReference type="Gene3D" id="1.20.5.350">
    <property type="match status" value="1"/>
</dbReference>
<comment type="function">
    <text evidence="1">Troponin T is the tropomyosin-binding subunit of troponin, the thin filament regulatory complex which confers calcium-sensitivity to striated muscle actomyosin ATPase activity.</text>
</comment>
<reference evidence="5 6" key="1">
    <citation type="submission" date="2021-04" db="EMBL/GenBank/DDBJ databases">
        <authorList>
            <person name="Bliznina A."/>
        </authorList>
    </citation>
    <scope>NUCLEOTIDE SEQUENCE [LARGE SCALE GENOMIC DNA]</scope>
</reference>
<dbReference type="InterPro" id="IPR001978">
    <property type="entry name" value="Troponin"/>
</dbReference>